<gene>
    <name evidence="1" type="ORF">T12_16737</name>
</gene>
<reference evidence="1 2" key="1">
    <citation type="submission" date="2015-01" db="EMBL/GenBank/DDBJ databases">
        <title>Evolution of Trichinella species and genotypes.</title>
        <authorList>
            <person name="Korhonen P.K."/>
            <person name="Edoardo P."/>
            <person name="Giuseppe L.R."/>
            <person name="Gasser R.B."/>
        </authorList>
    </citation>
    <scope>NUCLEOTIDE SEQUENCE [LARGE SCALE GENOMIC DNA]</scope>
    <source>
        <strain evidence="1">ISS2496</strain>
    </source>
</reference>
<sequence length="32" mass="3703">MVSLEKEDGISKFIFNPGVHRPLSLYRPPYDP</sequence>
<keyword evidence="2" id="KW-1185">Reference proteome</keyword>
<dbReference type="AlphaFoldDB" id="A0A0V0YYD4"/>
<evidence type="ECO:0000313" key="2">
    <source>
        <dbReference type="Proteomes" id="UP000054783"/>
    </source>
</evidence>
<dbReference type="Proteomes" id="UP000054783">
    <property type="component" value="Unassembled WGS sequence"/>
</dbReference>
<dbReference type="EMBL" id="JYDQ01001380">
    <property type="protein sequence ID" value="KRY05314.1"/>
    <property type="molecule type" value="Genomic_DNA"/>
</dbReference>
<accession>A0A0V0YYD4</accession>
<evidence type="ECO:0000313" key="1">
    <source>
        <dbReference type="EMBL" id="KRY05314.1"/>
    </source>
</evidence>
<comment type="caution">
    <text evidence="1">The sequence shown here is derived from an EMBL/GenBank/DDBJ whole genome shotgun (WGS) entry which is preliminary data.</text>
</comment>
<organism evidence="1 2">
    <name type="scientific">Trichinella patagoniensis</name>
    <dbReference type="NCBI Taxonomy" id="990121"/>
    <lineage>
        <taxon>Eukaryota</taxon>
        <taxon>Metazoa</taxon>
        <taxon>Ecdysozoa</taxon>
        <taxon>Nematoda</taxon>
        <taxon>Enoplea</taxon>
        <taxon>Dorylaimia</taxon>
        <taxon>Trichinellida</taxon>
        <taxon>Trichinellidae</taxon>
        <taxon>Trichinella</taxon>
    </lineage>
</organism>
<name>A0A0V0YYD4_9BILA</name>
<protein>
    <submittedName>
        <fullName evidence="1">Uncharacterized protein</fullName>
    </submittedName>
</protein>
<proteinExistence type="predicted"/>